<evidence type="ECO:0000313" key="2">
    <source>
        <dbReference type="Proteomes" id="UP000322667"/>
    </source>
</evidence>
<evidence type="ECO:0000313" key="1">
    <source>
        <dbReference type="EMBL" id="TYI39257.1"/>
    </source>
</evidence>
<protein>
    <submittedName>
        <fullName evidence="1">Uncharacterized protein</fullName>
    </submittedName>
</protein>
<dbReference type="AlphaFoldDB" id="A0A5D2REM7"/>
<dbReference type="Proteomes" id="UP000322667">
    <property type="component" value="Chromosome A02"/>
</dbReference>
<sequence>MHGGRRVKTLALFDADFGKPRGSRSITDVCALIEPTPDRSARRSDDSGVIYASMVAGCTMAESRNHGALGGDDWAIESARDERSRRLECPKLPELHCGAEFSGNPRVSLSVFTALGLLGPM</sequence>
<accession>A0A5D2REM7</accession>
<keyword evidence="2" id="KW-1185">Reference proteome</keyword>
<dbReference type="EMBL" id="CM017611">
    <property type="protein sequence ID" value="TYI39257.1"/>
    <property type="molecule type" value="Genomic_DNA"/>
</dbReference>
<name>A0A5D2REM7_GOSTO</name>
<organism evidence="1 2">
    <name type="scientific">Gossypium tomentosum</name>
    <name type="common">Hawaiian cotton</name>
    <name type="synonym">Gossypium sandvicense</name>
    <dbReference type="NCBI Taxonomy" id="34277"/>
    <lineage>
        <taxon>Eukaryota</taxon>
        <taxon>Viridiplantae</taxon>
        <taxon>Streptophyta</taxon>
        <taxon>Embryophyta</taxon>
        <taxon>Tracheophyta</taxon>
        <taxon>Spermatophyta</taxon>
        <taxon>Magnoliopsida</taxon>
        <taxon>eudicotyledons</taxon>
        <taxon>Gunneridae</taxon>
        <taxon>Pentapetalae</taxon>
        <taxon>rosids</taxon>
        <taxon>malvids</taxon>
        <taxon>Malvales</taxon>
        <taxon>Malvaceae</taxon>
        <taxon>Malvoideae</taxon>
        <taxon>Gossypium</taxon>
    </lineage>
</organism>
<proteinExistence type="predicted"/>
<gene>
    <name evidence="1" type="ORF">ES332_A02G085300v1</name>
</gene>
<reference evidence="1 2" key="1">
    <citation type="submission" date="2019-07" db="EMBL/GenBank/DDBJ databases">
        <title>WGS assembly of Gossypium tomentosum.</title>
        <authorList>
            <person name="Chen Z.J."/>
            <person name="Sreedasyam A."/>
            <person name="Ando A."/>
            <person name="Song Q."/>
            <person name="De L."/>
            <person name="Hulse-Kemp A."/>
            <person name="Ding M."/>
            <person name="Ye W."/>
            <person name="Kirkbride R."/>
            <person name="Jenkins J."/>
            <person name="Plott C."/>
            <person name="Lovell J."/>
            <person name="Lin Y.-M."/>
            <person name="Vaughn R."/>
            <person name="Liu B."/>
            <person name="Li W."/>
            <person name="Simpson S."/>
            <person name="Scheffler B."/>
            <person name="Saski C."/>
            <person name="Grover C."/>
            <person name="Hu G."/>
            <person name="Conover J."/>
            <person name="Carlson J."/>
            <person name="Shu S."/>
            <person name="Boston L."/>
            <person name="Williams M."/>
            <person name="Peterson D."/>
            <person name="Mcgee K."/>
            <person name="Jones D."/>
            <person name="Wendel J."/>
            <person name="Stelly D."/>
            <person name="Grimwood J."/>
            <person name="Schmutz J."/>
        </authorList>
    </citation>
    <scope>NUCLEOTIDE SEQUENCE [LARGE SCALE GENOMIC DNA]</scope>
    <source>
        <strain evidence="1">7179.01</strain>
    </source>
</reference>